<dbReference type="SMART" id="SM00382">
    <property type="entry name" value="AAA"/>
    <property type="match status" value="1"/>
</dbReference>
<accession>D3SM26</accession>
<dbReference type="HOGENOM" id="CLU_000604_1_22_0"/>
<dbReference type="PROSITE" id="PS50893">
    <property type="entry name" value="ABC_TRANSPORTER_2"/>
    <property type="match status" value="1"/>
</dbReference>
<dbReference type="PANTHER" id="PTHR24220:SF86">
    <property type="entry name" value="ABC TRANSPORTER ABCH.1"/>
    <property type="match status" value="1"/>
</dbReference>
<dbReference type="CDD" id="cd03255">
    <property type="entry name" value="ABC_MJ0796_LolCDE_FtsE"/>
    <property type="match status" value="1"/>
</dbReference>
<evidence type="ECO:0000256" key="4">
    <source>
        <dbReference type="ARBA" id="ARBA00038388"/>
    </source>
</evidence>
<dbReference type="Proteomes" id="UP000002043">
    <property type="component" value="Chromosome"/>
</dbReference>
<dbReference type="GO" id="GO:0022857">
    <property type="term" value="F:transmembrane transporter activity"/>
    <property type="evidence" value="ECO:0007669"/>
    <property type="project" value="TreeGrafter"/>
</dbReference>
<dbReference type="eggNOG" id="COG1136">
    <property type="taxonomic scope" value="Bacteria"/>
</dbReference>
<dbReference type="RefSeq" id="WP_012992212.1">
    <property type="nucleotide sequence ID" value="NC_013894.1"/>
</dbReference>
<evidence type="ECO:0000256" key="3">
    <source>
        <dbReference type="ARBA" id="ARBA00022840"/>
    </source>
</evidence>
<dbReference type="Pfam" id="PF00005">
    <property type="entry name" value="ABC_tran"/>
    <property type="match status" value="1"/>
</dbReference>
<dbReference type="PANTHER" id="PTHR24220">
    <property type="entry name" value="IMPORT ATP-BINDING PROTEIN"/>
    <property type="match status" value="1"/>
</dbReference>
<evidence type="ECO:0000256" key="1">
    <source>
        <dbReference type="ARBA" id="ARBA00022448"/>
    </source>
</evidence>
<protein>
    <submittedName>
        <fullName evidence="6">ABC transporter related protein</fullName>
    </submittedName>
</protein>
<dbReference type="EMBL" id="CP001931">
    <property type="protein sequence ID" value="ADC89806.1"/>
    <property type="molecule type" value="Genomic_DNA"/>
</dbReference>
<dbReference type="InterPro" id="IPR015854">
    <property type="entry name" value="ABC_transpr_LolD-like"/>
</dbReference>
<sequence length="221" mass="24643">MSEIILIENLHKKYPNGTYALRGVSLKIKKGEMVGLMGPSGSGKSTLLHIIAGLDLPTEGRVWVMGREVSSMKEDERADFRKRHVGFIFQFFYLLEDFTALENVALIGQLAGVPDPVRKAEKLLERLGLSHRLHHRPSELSGGEQQRTAIARALILQPDVLLADEPTGNLGIEEGRKVMELLVNLKEEGMTLLVATHNVDLIPYFDRIVRLRDGRVVEEGG</sequence>
<dbReference type="KEGG" id="tal:Thal_1174"/>
<gene>
    <name evidence="6" type="ordered locus">Thal_1174</name>
</gene>
<dbReference type="InterPro" id="IPR003439">
    <property type="entry name" value="ABC_transporter-like_ATP-bd"/>
</dbReference>
<proteinExistence type="inferred from homology"/>
<dbReference type="GO" id="GO:0098796">
    <property type="term" value="C:membrane protein complex"/>
    <property type="evidence" value="ECO:0007669"/>
    <property type="project" value="UniProtKB-ARBA"/>
</dbReference>
<evidence type="ECO:0000313" key="7">
    <source>
        <dbReference type="Proteomes" id="UP000002043"/>
    </source>
</evidence>
<organism evidence="6 7">
    <name type="scientific">Thermocrinis albus (strain DSM 14484 / JCM 11386 / HI 11/12)</name>
    <dbReference type="NCBI Taxonomy" id="638303"/>
    <lineage>
        <taxon>Bacteria</taxon>
        <taxon>Pseudomonadati</taxon>
        <taxon>Aquificota</taxon>
        <taxon>Aquificia</taxon>
        <taxon>Aquificales</taxon>
        <taxon>Aquificaceae</taxon>
        <taxon>Thermocrinis</taxon>
    </lineage>
</organism>
<dbReference type="AlphaFoldDB" id="D3SM26"/>
<reference evidence="7" key="1">
    <citation type="journal article" date="2010" name="Stand. Genomic Sci.">
        <title>Complete genome sequence of Thermocrinis albus type strain (HI 11/12T).</title>
        <authorList>
            <person name="Wirth R."/>
            <person name="Sikorski J."/>
            <person name="Brambilla E."/>
            <person name="Misra M."/>
            <person name="Lapidus A."/>
            <person name="Copeland A."/>
            <person name="Nolan M."/>
            <person name="Lucas S."/>
            <person name="Chen F."/>
            <person name="Tice H."/>
            <person name="Cheng J.F."/>
            <person name="Han C."/>
            <person name="Detter J.C."/>
            <person name="Tapia R."/>
            <person name="Bruce D."/>
            <person name="Goodwin L."/>
            <person name="Pitluck S."/>
            <person name="Pati A."/>
            <person name="Anderson I."/>
            <person name="Ivanova N."/>
            <person name="Mavromatis K."/>
            <person name="Mikhailova N."/>
            <person name="Chen A."/>
            <person name="Palaniappan K."/>
            <person name="Bilek Y."/>
            <person name="Hader T."/>
            <person name="Land M."/>
            <person name="Hauser L."/>
            <person name="Chang Y.J."/>
            <person name="Jeffries C.D."/>
            <person name="Tindall B.J."/>
            <person name="Rohde M."/>
            <person name="Goker M."/>
            <person name="Bristow J."/>
            <person name="Eisen J.A."/>
            <person name="Markowitz V."/>
            <person name="Hugenholtz P."/>
            <person name="Kyrpides N.C."/>
            <person name="Klenk H.P."/>
        </authorList>
    </citation>
    <scope>NUCLEOTIDE SEQUENCE [LARGE SCALE GENOMIC DNA]</scope>
    <source>
        <strain evidence="7">DSM 14484 / JCM 11386 / HI 11/12</strain>
    </source>
</reference>
<evidence type="ECO:0000313" key="6">
    <source>
        <dbReference type="EMBL" id="ADC89806.1"/>
    </source>
</evidence>
<evidence type="ECO:0000256" key="2">
    <source>
        <dbReference type="ARBA" id="ARBA00022741"/>
    </source>
</evidence>
<dbReference type="GO" id="GO:0016887">
    <property type="term" value="F:ATP hydrolysis activity"/>
    <property type="evidence" value="ECO:0007669"/>
    <property type="project" value="InterPro"/>
</dbReference>
<dbReference type="GO" id="GO:0005886">
    <property type="term" value="C:plasma membrane"/>
    <property type="evidence" value="ECO:0007669"/>
    <property type="project" value="TreeGrafter"/>
</dbReference>
<dbReference type="GO" id="GO:0005524">
    <property type="term" value="F:ATP binding"/>
    <property type="evidence" value="ECO:0007669"/>
    <property type="project" value="UniProtKB-KW"/>
</dbReference>
<comment type="similarity">
    <text evidence="4">Belongs to the ABC transporter superfamily. Macrolide exporter (TC 3.A.1.122) family.</text>
</comment>
<dbReference type="InterPro" id="IPR027417">
    <property type="entry name" value="P-loop_NTPase"/>
</dbReference>
<keyword evidence="7" id="KW-1185">Reference proteome</keyword>
<dbReference type="InterPro" id="IPR017911">
    <property type="entry name" value="MacB-like_ATP-bd"/>
</dbReference>
<dbReference type="Gene3D" id="3.40.50.300">
    <property type="entry name" value="P-loop containing nucleotide triphosphate hydrolases"/>
    <property type="match status" value="1"/>
</dbReference>
<keyword evidence="1" id="KW-0813">Transport</keyword>
<dbReference type="InterPro" id="IPR003593">
    <property type="entry name" value="AAA+_ATPase"/>
</dbReference>
<keyword evidence="3" id="KW-0067">ATP-binding</keyword>
<dbReference type="SUPFAM" id="SSF52540">
    <property type="entry name" value="P-loop containing nucleoside triphosphate hydrolases"/>
    <property type="match status" value="1"/>
</dbReference>
<dbReference type="STRING" id="638303.Thal_1174"/>
<feature type="domain" description="ABC transporter" evidence="5">
    <location>
        <begin position="5"/>
        <end position="221"/>
    </location>
</feature>
<dbReference type="OrthoDB" id="9802264at2"/>
<dbReference type="FunFam" id="3.40.50.300:FF:000032">
    <property type="entry name" value="Export ABC transporter ATP-binding protein"/>
    <property type="match status" value="1"/>
</dbReference>
<evidence type="ECO:0000259" key="5">
    <source>
        <dbReference type="PROSITE" id="PS50893"/>
    </source>
</evidence>
<keyword evidence="2" id="KW-0547">Nucleotide-binding</keyword>
<name>D3SM26_THEAH</name>